<proteinExistence type="predicted"/>
<feature type="transmembrane region" description="Helical" evidence="1">
    <location>
        <begin position="42"/>
        <end position="67"/>
    </location>
</feature>
<organism evidence="2 3">
    <name type="scientific">Cellvibrio fibrivorans</name>
    <dbReference type="NCBI Taxonomy" id="126350"/>
    <lineage>
        <taxon>Bacteria</taxon>
        <taxon>Pseudomonadati</taxon>
        <taxon>Pseudomonadota</taxon>
        <taxon>Gammaproteobacteria</taxon>
        <taxon>Cellvibrionales</taxon>
        <taxon>Cellvibrionaceae</taxon>
        <taxon>Cellvibrio</taxon>
    </lineage>
</organism>
<name>A0ABU1UYJ1_9GAMM</name>
<reference evidence="2 3" key="1">
    <citation type="submission" date="2023-07" db="EMBL/GenBank/DDBJ databases">
        <title>Sorghum-associated microbial communities from plants grown in Nebraska, USA.</title>
        <authorList>
            <person name="Schachtman D."/>
        </authorList>
    </citation>
    <scope>NUCLEOTIDE SEQUENCE [LARGE SCALE GENOMIC DNA]</scope>
    <source>
        <strain evidence="2 3">BE190</strain>
    </source>
</reference>
<keyword evidence="1" id="KW-0812">Transmembrane</keyword>
<comment type="caution">
    <text evidence="2">The sequence shown here is derived from an EMBL/GenBank/DDBJ whole genome shotgun (WGS) entry which is preliminary data.</text>
</comment>
<accession>A0ABU1UYJ1</accession>
<dbReference type="RefSeq" id="WP_310072439.1">
    <property type="nucleotide sequence ID" value="NZ_JAVDVX010000003.1"/>
</dbReference>
<sequence>MSNLDKVIQHMQLQKKLGLGFIFFGVAIILGMYFVADGGAFLFSALIGLMAIFFGAFQLMLTADLATKPAAKSKPKKARK</sequence>
<evidence type="ECO:0000256" key="1">
    <source>
        <dbReference type="SAM" id="Phobius"/>
    </source>
</evidence>
<dbReference type="Proteomes" id="UP001253595">
    <property type="component" value="Unassembled WGS sequence"/>
</dbReference>
<keyword evidence="1" id="KW-1133">Transmembrane helix</keyword>
<evidence type="ECO:0000313" key="2">
    <source>
        <dbReference type="EMBL" id="MDR7090258.1"/>
    </source>
</evidence>
<feature type="transmembrane region" description="Helical" evidence="1">
    <location>
        <begin position="17"/>
        <end position="36"/>
    </location>
</feature>
<evidence type="ECO:0008006" key="4">
    <source>
        <dbReference type="Google" id="ProtNLM"/>
    </source>
</evidence>
<gene>
    <name evidence="2" type="ORF">J2X05_002280</name>
</gene>
<protein>
    <recommendedName>
        <fullName evidence="4">DUF2892 domain-containing protein</fullName>
    </recommendedName>
</protein>
<dbReference type="EMBL" id="JAVDVX010000003">
    <property type="protein sequence ID" value="MDR7090258.1"/>
    <property type="molecule type" value="Genomic_DNA"/>
</dbReference>
<keyword evidence="3" id="KW-1185">Reference proteome</keyword>
<keyword evidence="1" id="KW-0472">Membrane</keyword>
<evidence type="ECO:0000313" key="3">
    <source>
        <dbReference type="Proteomes" id="UP001253595"/>
    </source>
</evidence>